<keyword evidence="3" id="KW-1185">Reference proteome</keyword>
<organism evidence="2 3">
    <name type="scientific">Sinomicrobium oceani</name>
    <dbReference type="NCBI Taxonomy" id="1150368"/>
    <lineage>
        <taxon>Bacteria</taxon>
        <taxon>Pseudomonadati</taxon>
        <taxon>Bacteroidota</taxon>
        <taxon>Flavobacteriia</taxon>
        <taxon>Flavobacteriales</taxon>
        <taxon>Flavobacteriaceae</taxon>
        <taxon>Sinomicrobium</taxon>
    </lineage>
</organism>
<keyword evidence="1" id="KW-0812">Transmembrane</keyword>
<evidence type="ECO:0000256" key="1">
    <source>
        <dbReference type="SAM" id="Phobius"/>
    </source>
</evidence>
<dbReference type="EMBL" id="FPJE01000006">
    <property type="protein sequence ID" value="SFW36700.1"/>
    <property type="molecule type" value="Genomic_DNA"/>
</dbReference>
<reference evidence="2 3" key="1">
    <citation type="submission" date="2016-11" db="EMBL/GenBank/DDBJ databases">
        <authorList>
            <person name="Jaros S."/>
            <person name="Januszkiewicz K."/>
            <person name="Wedrychowicz H."/>
        </authorList>
    </citation>
    <scope>NUCLEOTIDE SEQUENCE [LARGE SCALE GENOMIC DNA]</scope>
    <source>
        <strain evidence="2 3">CGMCC 1.12145</strain>
    </source>
</reference>
<accession>A0A1K1NN06</accession>
<protein>
    <submittedName>
        <fullName evidence="2">Uncharacterized protein</fullName>
    </submittedName>
</protein>
<name>A0A1K1NN06_9FLAO</name>
<proteinExistence type="predicted"/>
<dbReference type="STRING" id="1150368.SAMN02927921_01347"/>
<evidence type="ECO:0000313" key="2">
    <source>
        <dbReference type="EMBL" id="SFW36700.1"/>
    </source>
</evidence>
<dbReference type="Proteomes" id="UP000182248">
    <property type="component" value="Unassembled WGS sequence"/>
</dbReference>
<keyword evidence="1" id="KW-0472">Membrane</keyword>
<dbReference type="AlphaFoldDB" id="A0A1K1NN06"/>
<evidence type="ECO:0000313" key="3">
    <source>
        <dbReference type="Proteomes" id="UP000182248"/>
    </source>
</evidence>
<keyword evidence="1" id="KW-1133">Transmembrane helix</keyword>
<feature type="transmembrane region" description="Helical" evidence="1">
    <location>
        <begin position="12"/>
        <end position="33"/>
    </location>
</feature>
<gene>
    <name evidence="2" type="ORF">SAMN02927921_01347</name>
</gene>
<sequence>MENYYLRARYRLIIIHYKLILLLFLSEFEIRIYSVKISGILKN</sequence>